<dbReference type="EMBL" id="CP118848">
    <property type="protein sequence ID" value="WHI61336.1"/>
    <property type="molecule type" value="Genomic_DNA"/>
</dbReference>
<evidence type="ECO:0000256" key="1">
    <source>
        <dbReference type="ARBA" id="ARBA00006718"/>
    </source>
</evidence>
<evidence type="ECO:0000313" key="4">
    <source>
        <dbReference type="EMBL" id="WHI61336.1"/>
    </source>
</evidence>
<reference evidence="3 5" key="1">
    <citation type="submission" date="2021-06" db="EMBL/GenBank/DDBJ databases">
        <title>Staphylococcus lentus K169 genome sequencing.</title>
        <authorList>
            <person name="Sundareshan S."/>
            <person name="Akhila D.S."/>
            <person name="Prachi D."/>
            <person name="Sivakumar R."/>
            <person name="Rajendhran J."/>
            <person name="Isloor S."/>
            <person name="Hegde N.R."/>
        </authorList>
    </citation>
    <scope>NUCLEOTIDE SEQUENCE [LARGE SCALE GENOMIC DNA]</scope>
    <source>
        <strain evidence="3 5">K169</strain>
    </source>
</reference>
<proteinExistence type="inferred from homology"/>
<dbReference type="PIRSF" id="PIRSF034852">
    <property type="entry name" value="UCP034852"/>
    <property type="match status" value="1"/>
</dbReference>
<keyword evidence="5" id="KW-1185">Reference proteome</keyword>
<organism evidence="4 6">
    <name type="scientific">Mammaliicoccus lentus</name>
    <name type="common">Staphylococcus lentus</name>
    <dbReference type="NCBI Taxonomy" id="42858"/>
    <lineage>
        <taxon>Bacteria</taxon>
        <taxon>Bacillati</taxon>
        <taxon>Bacillota</taxon>
        <taxon>Bacilli</taxon>
        <taxon>Bacillales</taxon>
        <taxon>Staphylococcaceae</taxon>
        <taxon>Mammaliicoccus</taxon>
    </lineage>
</organism>
<dbReference type="InterPro" id="IPR035903">
    <property type="entry name" value="HesB-like_dom_sf"/>
</dbReference>
<dbReference type="Pfam" id="PF01521">
    <property type="entry name" value="Fe-S_biosyn"/>
    <property type="match status" value="1"/>
</dbReference>
<dbReference type="SUPFAM" id="SSF89360">
    <property type="entry name" value="HesB-like domain"/>
    <property type="match status" value="1"/>
</dbReference>
<dbReference type="GeneID" id="99676767"/>
<protein>
    <submittedName>
        <fullName evidence="4">HesB/YadR/YfhF family protein</fullName>
    </submittedName>
</protein>
<evidence type="ECO:0000313" key="6">
    <source>
        <dbReference type="Proteomes" id="UP001223261"/>
    </source>
</evidence>
<dbReference type="InterPro" id="IPR000361">
    <property type="entry name" value="ATAP_core_dom"/>
</dbReference>
<dbReference type="EMBL" id="JAHLZN010000001">
    <property type="protein sequence ID" value="MBU6112646.1"/>
    <property type="molecule type" value="Genomic_DNA"/>
</dbReference>
<name>A0AAP1WLP7_MAMLE</name>
<gene>
    <name evidence="3" type="ORF">KQ656_01685</name>
    <name evidence="4" type="ORF">PYH69_06825</name>
</gene>
<evidence type="ECO:0000313" key="5">
    <source>
        <dbReference type="Proteomes" id="UP000770161"/>
    </source>
</evidence>
<comment type="similarity">
    <text evidence="1">Belongs to the HesB/IscA family.</text>
</comment>
<dbReference type="Proteomes" id="UP001223261">
    <property type="component" value="Chromosome"/>
</dbReference>
<sequence length="99" mass="11754">MNLEITDKAVEWFKNELEFNEDQALRIFVRYGGEFQLKQGFSPAFTVEPLNSSEVGFKDEKDNLPFFIDEKDLWYFEDNDLLIDLNDNEEIKYEAKTSK</sequence>
<reference evidence="4" key="2">
    <citation type="journal article" date="2023" name="Antibiotics">
        <title>Prevalence and Molecular Characterization of Methicillin-Resistant Staphylococci (MRS) and Mammaliicocci (MRM) in Dromedary Camels from Algeria: First Detection of SCCmec-mecC Hybrid in Methicillin-Resistant Mammaliicoccus lentus.</title>
        <authorList>
            <person name="Belhout C."/>
            <person name="Boyen F."/>
            <person name="Vereecke N."/>
            <person name="Theuns S."/>
            <person name="Taibi N."/>
            <person name="Stegger M."/>
            <person name="de la Fe-Rodriguez P.Y."/>
            <person name="Bouayad L."/>
            <person name="Elgroud R."/>
            <person name="Butaye P."/>
        </authorList>
    </citation>
    <scope>NUCLEOTIDE SEQUENCE</scope>
    <source>
        <strain evidence="4">7048</strain>
    </source>
</reference>
<dbReference type="Proteomes" id="UP000770161">
    <property type="component" value="Unassembled WGS sequence"/>
</dbReference>
<feature type="domain" description="Core" evidence="2">
    <location>
        <begin position="1"/>
        <end position="86"/>
    </location>
</feature>
<accession>A0AAP1WLP7</accession>
<evidence type="ECO:0000259" key="2">
    <source>
        <dbReference type="Pfam" id="PF01521"/>
    </source>
</evidence>
<evidence type="ECO:0000313" key="3">
    <source>
        <dbReference type="EMBL" id="MBU6112646.1"/>
    </source>
</evidence>
<dbReference type="AlphaFoldDB" id="A0AAP1WLP7"/>
<dbReference type="RefSeq" id="WP_016999585.1">
    <property type="nucleotide sequence ID" value="NZ_CABIVY010000014.1"/>
</dbReference>
<dbReference type="InterPro" id="IPR008326">
    <property type="entry name" value="PdhI-like"/>
</dbReference>